<feature type="compositionally biased region" description="Acidic residues" evidence="2">
    <location>
        <begin position="184"/>
        <end position="196"/>
    </location>
</feature>
<evidence type="ECO:0000256" key="2">
    <source>
        <dbReference type="SAM" id="MobiDB-lite"/>
    </source>
</evidence>
<evidence type="ECO:0000313" key="3">
    <source>
        <dbReference type="EMBL" id="RSL64074.1"/>
    </source>
</evidence>
<comment type="caution">
    <text evidence="3">The sequence shown here is derived from an EMBL/GenBank/DDBJ whole genome shotgun (WGS) entry which is preliminary data.</text>
</comment>
<organism evidence="3 4">
    <name type="scientific">Fusarium duplospermum</name>
    <dbReference type="NCBI Taxonomy" id="1325734"/>
    <lineage>
        <taxon>Eukaryota</taxon>
        <taxon>Fungi</taxon>
        <taxon>Dikarya</taxon>
        <taxon>Ascomycota</taxon>
        <taxon>Pezizomycotina</taxon>
        <taxon>Sordariomycetes</taxon>
        <taxon>Hypocreomycetidae</taxon>
        <taxon>Hypocreales</taxon>
        <taxon>Nectriaceae</taxon>
        <taxon>Fusarium</taxon>
        <taxon>Fusarium solani species complex</taxon>
    </lineage>
</organism>
<protein>
    <submittedName>
        <fullName evidence="3">Uncharacterized protein</fullName>
    </submittedName>
</protein>
<dbReference type="EMBL" id="NKCI01000035">
    <property type="protein sequence ID" value="RSL64074.1"/>
    <property type="molecule type" value="Genomic_DNA"/>
</dbReference>
<feature type="compositionally biased region" description="Basic residues" evidence="2">
    <location>
        <begin position="150"/>
        <end position="165"/>
    </location>
</feature>
<dbReference type="Proteomes" id="UP000288168">
    <property type="component" value="Unassembled WGS sequence"/>
</dbReference>
<name>A0A428QFI3_9HYPO</name>
<dbReference type="AlphaFoldDB" id="A0A428QFI3"/>
<keyword evidence="4" id="KW-1185">Reference proteome</keyword>
<gene>
    <name evidence="3" type="ORF">CEP54_004839</name>
</gene>
<feature type="coiled-coil region" evidence="1">
    <location>
        <begin position="299"/>
        <end position="326"/>
    </location>
</feature>
<sequence length="350" mass="39346">MAKSEEEGSTDRYKITLSHYRDALKDHPGRRKPIRDVVDLYDRIRKGGNMNDDVQEQFFKDISTTKWSTSLKAAGSKHQCYKALMGNGGRHENRRFSNWVIVSACWPDAEKLPDIRAGMAKYWGLETFPDGEFPKVTDDEQMKLYLGKLDKKHPSKFQSRSKGKGSQKPDQGDDDNDSRNSDFSDGETDDEVMIDEESTKAAQEARDKSLQEESQKTKNSDPGQVDKASGSTGLMTMDEIQGLAKAYADRGAKRPADPTPVINPPPAKRSSTTGGFQIEVSGLSEAMGNELRKQLPDLLRDLWEENRKLREEIDEVKRTHADFEEKTMETMRLLVGALQGQTTSESTEAT</sequence>
<accession>A0A428QFI3</accession>
<reference evidence="3 4" key="1">
    <citation type="submission" date="2017-06" db="EMBL/GenBank/DDBJ databases">
        <title>Comparative genomic analysis of Ambrosia Fusariam Clade fungi.</title>
        <authorList>
            <person name="Stajich J.E."/>
            <person name="Carrillo J."/>
            <person name="Kijimoto T."/>
            <person name="Eskalen A."/>
            <person name="O'Donnell K."/>
            <person name="Kasson M."/>
        </authorList>
    </citation>
    <scope>NUCLEOTIDE SEQUENCE [LARGE SCALE GENOMIC DNA]</scope>
    <source>
        <strain evidence="3 4">NRRL62584</strain>
    </source>
</reference>
<proteinExistence type="predicted"/>
<keyword evidence="1" id="KW-0175">Coiled coil</keyword>
<dbReference type="OrthoDB" id="10420436at2759"/>
<feature type="region of interest" description="Disordered" evidence="2">
    <location>
        <begin position="147"/>
        <end position="276"/>
    </location>
</feature>
<evidence type="ECO:0000256" key="1">
    <source>
        <dbReference type="SAM" id="Coils"/>
    </source>
</evidence>
<feature type="compositionally biased region" description="Basic and acidic residues" evidence="2">
    <location>
        <begin position="247"/>
        <end position="256"/>
    </location>
</feature>
<feature type="compositionally biased region" description="Basic and acidic residues" evidence="2">
    <location>
        <begin position="197"/>
        <end position="219"/>
    </location>
</feature>
<evidence type="ECO:0000313" key="4">
    <source>
        <dbReference type="Proteomes" id="UP000288168"/>
    </source>
</evidence>
<feature type="compositionally biased region" description="Pro residues" evidence="2">
    <location>
        <begin position="257"/>
        <end position="267"/>
    </location>
</feature>